<dbReference type="InterPro" id="IPR027417">
    <property type="entry name" value="P-loop_NTPase"/>
</dbReference>
<evidence type="ECO:0000256" key="8">
    <source>
        <dbReference type="SAM" id="Phobius"/>
    </source>
</evidence>
<dbReference type="Pfam" id="PF19055">
    <property type="entry name" value="ABC2_membrane_7"/>
    <property type="match status" value="1"/>
</dbReference>
<keyword evidence="7 8" id="KW-0472">Membrane</keyword>
<dbReference type="GO" id="GO:0140359">
    <property type="term" value="F:ABC-type transporter activity"/>
    <property type="evidence" value="ECO:0007669"/>
    <property type="project" value="InterPro"/>
</dbReference>
<dbReference type="InterPro" id="IPR043926">
    <property type="entry name" value="ABCG_dom"/>
</dbReference>
<evidence type="ECO:0000256" key="2">
    <source>
        <dbReference type="ARBA" id="ARBA00022448"/>
    </source>
</evidence>
<dbReference type="PROSITE" id="PS50893">
    <property type="entry name" value="ABC_TRANSPORTER_2"/>
    <property type="match status" value="1"/>
</dbReference>
<feature type="transmembrane region" description="Helical" evidence="8">
    <location>
        <begin position="512"/>
        <end position="537"/>
    </location>
</feature>
<dbReference type="SUPFAM" id="SSF52540">
    <property type="entry name" value="P-loop containing nucleoside triphosphate hydrolases"/>
    <property type="match status" value="2"/>
</dbReference>
<dbReference type="GO" id="GO:0016020">
    <property type="term" value="C:membrane"/>
    <property type="evidence" value="ECO:0007669"/>
    <property type="project" value="UniProtKB-SubCell"/>
</dbReference>
<organism evidence="10 11">
    <name type="scientific">Rhizoclosmatium globosum</name>
    <dbReference type="NCBI Taxonomy" id="329046"/>
    <lineage>
        <taxon>Eukaryota</taxon>
        <taxon>Fungi</taxon>
        <taxon>Fungi incertae sedis</taxon>
        <taxon>Chytridiomycota</taxon>
        <taxon>Chytridiomycota incertae sedis</taxon>
        <taxon>Chytridiomycetes</taxon>
        <taxon>Chytridiales</taxon>
        <taxon>Chytriomycetaceae</taxon>
        <taxon>Rhizoclosmatium</taxon>
    </lineage>
</organism>
<evidence type="ECO:0000313" key="11">
    <source>
        <dbReference type="Proteomes" id="UP000193642"/>
    </source>
</evidence>
<dbReference type="GO" id="GO:0016887">
    <property type="term" value="F:ATP hydrolysis activity"/>
    <property type="evidence" value="ECO:0007669"/>
    <property type="project" value="InterPro"/>
</dbReference>
<reference evidence="10 11" key="1">
    <citation type="submission" date="2016-07" db="EMBL/GenBank/DDBJ databases">
        <title>Pervasive Adenine N6-methylation of Active Genes in Fungi.</title>
        <authorList>
            <consortium name="DOE Joint Genome Institute"/>
            <person name="Mondo S.J."/>
            <person name="Dannebaum R.O."/>
            <person name="Kuo R.C."/>
            <person name="Labutti K."/>
            <person name="Haridas S."/>
            <person name="Kuo A."/>
            <person name="Salamov A."/>
            <person name="Ahrendt S.R."/>
            <person name="Lipzen A."/>
            <person name="Sullivan W."/>
            <person name="Andreopoulos W.B."/>
            <person name="Clum A."/>
            <person name="Lindquist E."/>
            <person name="Daum C."/>
            <person name="Ramamoorthy G.K."/>
            <person name="Gryganskyi A."/>
            <person name="Culley D."/>
            <person name="Magnuson J.K."/>
            <person name="James T.Y."/>
            <person name="O'Malley M.A."/>
            <person name="Stajich J.E."/>
            <person name="Spatafora J.W."/>
            <person name="Visel A."/>
            <person name="Grigoriev I.V."/>
        </authorList>
    </citation>
    <scope>NUCLEOTIDE SEQUENCE [LARGE SCALE GENOMIC DNA]</scope>
    <source>
        <strain evidence="10 11">JEL800</strain>
    </source>
</reference>
<dbReference type="Pfam" id="PF00005">
    <property type="entry name" value="ABC_tran"/>
    <property type="match status" value="1"/>
</dbReference>
<dbReference type="InterPro" id="IPR003439">
    <property type="entry name" value="ABC_transporter-like_ATP-bd"/>
</dbReference>
<keyword evidence="3 8" id="KW-0812">Transmembrane</keyword>
<comment type="caution">
    <text evidence="10">The sequence shown here is derived from an EMBL/GenBank/DDBJ whole genome shotgun (WGS) entry which is preliminary data.</text>
</comment>
<feature type="transmembrane region" description="Helical" evidence="8">
    <location>
        <begin position="557"/>
        <end position="583"/>
    </location>
</feature>
<dbReference type="InterPro" id="IPR003593">
    <property type="entry name" value="AAA+_ATPase"/>
</dbReference>
<dbReference type="AlphaFoldDB" id="A0A1Y2CSP7"/>
<dbReference type="PANTHER" id="PTHR48041:SF91">
    <property type="entry name" value="ABC TRANSPORTER G FAMILY MEMBER 28"/>
    <property type="match status" value="1"/>
</dbReference>
<evidence type="ECO:0000256" key="3">
    <source>
        <dbReference type="ARBA" id="ARBA00022692"/>
    </source>
</evidence>
<dbReference type="SMART" id="SM00382">
    <property type="entry name" value="AAA"/>
    <property type="match status" value="1"/>
</dbReference>
<keyword evidence="5" id="KW-0067">ATP-binding</keyword>
<evidence type="ECO:0000256" key="6">
    <source>
        <dbReference type="ARBA" id="ARBA00022989"/>
    </source>
</evidence>
<dbReference type="Proteomes" id="UP000193642">
    <property type="component" value="Unassembled WGS sequence"/>
</dbReference>
<keyword evidence="2" id="KW-0813">Transport</keyword>
<sequence>MSTISPLSLESFAAQYNITLPKIFPNPFNSEGERVLGKPWILGKLPVAVPKELGAGFGCFQAPYVPVGFELDITDNNTLPLTIGNACKPGFFCPFLDITNPATYPVQCPPSGDCFYYRSIGFPCWEPQGVFEPMLCPSGFYCPDYKTVTSRGSLLPQWANSPNTLRIPELCSAGTIIQQHYGFAILVAVVDVILIVIYLVLRQREKHRINKLEESQENKKALTTEDIQRNISALTAGFHKGLEGLADLQMNYDFDDLSLTLPDGKSILQGVSGSINAGRMTAIMGPSGAGKTTFMNVLMGKAARTADDTMIEELSVRENIRYSARVRLPNSWTNVEVDAHVEAILQALNLSHVADKRIGNVLQRGISGGQRKRVNIGMELAAAPLSVFLDEPTSGLDSTAAMDAPRIEIFETFDDVLMIAPGGRTAYFGPVSGAKPYFESLGFYFRPTTNVTDTLMDILAGRGELNDGIPETLLGVSEITAKWKPCFVHRGAAIIRQVGLAHNRYLAQQSRLVGGFVLECLNGLAAGAIMGVASFGGENLSAHLIYPYMGLSTASKAWFIGMYGMLIGIAISLAAAPAGVNVFSGEKAPPIAIGIQFALLFLNFFGIYGMGMFISMIISQQNAPLIAVTVD</sequence>
<keyword evidence="11" id="KW-1185">Reference proteome</keyword>
<dbReference type="EMBL" id="MCGO01000008">
    <property type="protein sequence ID" value="ORY50031.1"/>
    <property type="molecule type" value="Genomic_DNA"/>
</dbReference>
<evidence type="ECO:0000313" key="10">
    <source>
        <dbReference type="EMBL" id="ORY50031.1"/>
    </source>
</evidence>
<evidence type="ECO:0000256" key="7">
    <source>
        <dbReference type="ARBA" id="ARBA00023136"/>
    </source>
</evidence>
<protein>
    <recommendedName>
        <fullName evidence="9">ABC transporter domain-containing protein</fullName>
    </recommendedName>
</protein>
<dbReference type="PANTHER" id="PTHR48041">
    <property type="entry name" value="ABC TRANSPORTER G FAMILY MEMBER 28"/>
    <property type="match status" value="1"/>
</dbReference>
<feature type="transmembrane region" description="Helical" evidence="8">
    <location>
        <begin position="595"/>
        <end position="618"/>
    </location>
</feature>
<dbReference type="OrthoDB" id="66620at2759"/>
<dbReference type="STRING" id="329046.A0A1Y2CSP7"/>
<evidence type="ECO:0000256" key="5">
    <source>
        <dbReference type="ARBA" id="ARBA00022840"/>
    </source>
</evidence>
<feature type="transmembrane region" description="Helical" evidence="8">
    <location>
        <begin position="181"/>
        <end position="201"/>
    </location>
</feature>
<dbReference type="GO" id="GO:0005524">
    <property type="term" value="F:ATP binding"/>
    <property type="evidence" value="ECO:0007669"/>
    <property type="project" value="UniProtKB-KW"/>
</dbReference>
<accession>A0A1Y2CSP7</accession>
<keyword evidence="6 8" id="KW-1133">Transmembrane helix</keyword>
<comment type="subcellular location">
    <subcellularLocation>
        <location evidence="1">Membrane</location>
        <topology evidence="1">Multi-pass membrane protein</topology>
    </subcellularLocation>
</comment>
<proteinExistence type="predicted"/>
<dbReference type="InterPro" id="IPR017871">
    <property type="entry name" value="ABC_transporter-like_CS"/>
</dbReference>
<dbReference type="Gene3D" id="3.40.50.300">
    <property type="entry name" value="P-loop containing nucleotide triphosphate hydrolases"/>
    <property type="match status" value="1"/>
</dbReference>
<dbReference type="InterPro" id="IPR050352">
    <property type="entry name" value="ABCG_transporters"/>
</dbReference>
<gene>
    <name evidence="10" type="ORF">BCR33DRAFT_847263</name>
</gene>
<evidence type="ECO:0000256" key="4">
    <source>
        <dbReference type="ARBA" id="ARBA00022741"/>
    </source>
</evidence>
<feature type="domain" description="ABC transporter" evidence="9">
    <location>
        <begin position="252"/>
        <end position="485"/>
    </location>
</feature>
<evidence type="ECO:0000259" key="9">
    <source>
        <dbReference type="PROSITE" id="PS50893"/>
    </source>
</evidence>
<name>A0A1Y2CSP7_9FUNG</name>
<dbReference type="PROSITE" id="PS00211">
    <property type="entry name" value="ABC_TRANSPORTER_1"/>
    <property type="match status" value="1"/>
</dbReference>
<evidence type="ECO:0000256" key="1">
    <source>
        <dbReference type="ARBA" id="ARBA00004141"/>
    </source>
</evidence>
<keyword evidence="4" id="KW-0547">Nucleotide-binding</keyword>